<sequence>MGQANPPTTLTPRASTPSCGWNALGQPWFLDLSDAQEKVEKWRRQYNEVRPHGAIRDRSPQIMISRLEAPPRAANPPEVLI</sequence>
<evidence type="ECO:0000313" key="2">
    <source>
        <dbReference type="EMBL" id="TBN41308.1"/>
    </source>
</evidence>
<gene>
    <name evidence="2" type="ORF">EYE42_07285</name>
</gene>
<dbReference type="Proteomes" id="UP000293520">
    <property type="component" value="Unassembled WGS sequence"/>
</dbReference>
<reference evidence="2 3" key="1">
    <citation type="submission" date="2019-02" db="EMBL/GenBank/DDBJ databases">
        <title>Paracoccus subflavus sp. nov., isolated from marine sediment of the Pacific Ocean.</title>
        <authorList>
            <person name="Zhang G."/>
        </authorList>
    </citation>
    <scope>NUCLEOTIDE SEQUENCE [LARGE SCALE GENOMIC DNA]</scope>
    <source>
        <strain evidence="2 3">GY0581</strain>
    </source>
</reference>
<proteinExistence type="predicted"/>
<dbReference type="AlphaFoldDB" id="A0A4Q9G1Q5"/>
<dbReference type="InterPro" id="IPR001584">
    <property type="entry name" value="Integrase_cat-core"/>
</dbReference>
<keyword evidence="3" id="KW-1185">Reference proteome</keyword>
<dbReference type="GO" id="GO:0015074">
    <property type="term" value="P:DNA integration"/>
    <property type="evidence" value="ECO:0007669"/>
    <property type="project" value="InterPro"/>
</dbReference>
<name>A0A4Q9G1Q5_9RHOB</name>
<accession>A0A4Q9G1Q5</accession>
<dbReference type="Pfam" id="PF13683">
    <property type="entry name" value="rve_3"/>
    <property type="match status" value="1"/>
</dbReference>
<evidence type="ECO:0000259" key="1">
    <source>
        <dbReference type="Pfam" id="PF13683"/>
    </source>
</evidence>
<dbReference type="EMBL" id="SISK01000004">
    <property type="protein sequence ID" value="TBN41308.1"/>
    <property type="molecule type" value="Genomic_DNA"/>
</dbReference>
<feature type="domain" description="Integrase catalytic" evidence="1">
    <location>
        <begin position="24"/>
        <end position="60"/>
    </location>
</feature>
<dbReference type="OrthoDB" id="9813285at2"/>
<protein>
    <recommendedName>
        <fullName evidence="1">Integrase catalytic domain-containing protein</fullName>
    </recommendedName>
</protein>
<evidence type="ECO:0000313" key="3">
    <source>
        <dbReference type="Proteomes" id="UP000293520"/>
    </source>
</evidence>
<comment type="caution">
    <text evidence="2">The sequence shown here is derived from an EMBL/GenBank/DDBJ whole genome shotgun (WGS) entry which is preliminary data.</text>
</comment>
<organism evidence="2 3">
    <name type="scientific">Paracoccus subflavus</name>
    <dbReference type="NCBI Taxonomy" id="2528244"/>
    <lineage>
        <taxon>Bacteria</taxon>
        <taxon>Pseudomonadati</taxon>
        <taxon>Pseudomonadota</taxon>
        <taxon>Alphaproteobacteria</taxon>
        <taxon>Rhodobacterales</taxon>
        <taxon>Paracoccaceae</taxon>
        <taxon>Paracoccus</taxon>
    </lineage>
</organism>